<dbReference type="PANTHER" id="PTHR11358:SF41">
    <property type="entry name" value="ARGINASE"/>
    <property type="match status" value="1"/>
</dbReference>
<dbReference type="PANTHER" id="PTHR11358">
    <property type="entry name" value="ARGINASE/AGMATINASE"/>
    <property type="match status" value="1"/>
</dbReference>
<dbReference type="OrthoDB" id="8770139at2"/>
<dbReference type="AlphaFoldDB" id="A0A4Z1R1Z6"/>
<dbReference type="InterPro" id="IPR023696">
    <property type="entry name" value="Ureohydrolase_dom_sf"/>
</dbReference>
<name>A0A4Z1R1Z6_9HYPH</name>
<dbReference type="Pfam" id="PF00491">
    <property type="entry name" value="Arginase"/>
    <property type="match status" value="1"/>
</dbReference>
<dbReference type="SUPFAM" id="SSF52768">
    <property type="entry name" value="Arginase/deacetylase"/>
    <property type="match status" value="1"/>
</dbReference>
<dbReference type="GO" id="GO:0033389">
    <property type="term" value="P:putrescine biosynthetic process from arginine, via agmatine"/>
    <property type="evidence" value="ECO:0007669"/>
    <property type="project" value="TreeGrafter"/>
</dbReference>
<organism evidence="1 2">
    <name type="scientific">Agrobacterium salinitolerans</name>
    <dbReference type="NCBI Taxonomy" id="1183413"/>
    <lineage>
        <taxon>Bacteria</taxon>
        <taxon>Pseudomonadati</taxon>
        <taxon>Pseudomonadota</taxon>
        <taxon>Alphaproteobacteria</taxon>
        <taxon>Hyphomicrobiales</taxon>
        <taxon>Rhizobiaceae</taxon>
        <taxon>Rhizobium/Agrobacterium group</taxon>
        <taxon>Agrobacterium</taxon>
    </lineage>
</organism>
<dbReference type="GO" id="GO:0046872">
    <property type="term" value="F:metal ion binding"/>
    <property type="evidence" value="ECO:0007669"/>
    <property type="project" value="InterPro"/>
</dbReference>
<dbReference type="Gene3D" id="3.40.800.10">
    <property type="entry name" value="Ureohydrolase domain"/>
    <property type="match status" value="1"/>
</dbReference>
<protein>
    <submittedName>
        <fullName evidence="1">Arginase family protein</fullName>
    </submittedName>
</protein>
<dbReference type="InterPro" id="IPR006035">
    <property type="entry name" value="Ureohydrolase"/>
</dbReference>
<reference evidence="1" key="1">
    <citation type="submission" date="2022-10" db="EMBL/GenBank/DDBJ databases">
        <title>Complete genome sequence of Agrobacterium salinitolerans CFBP5507.</title>
        <authorList>
            <person name="Tchabashvili S."/>
            <person name="Yen H.-C."/>
            <person name="Haryono M."/>
            <person name="Lin Y.-C."/>
            <person name="Lai E.-M."/>
            <person name="Kuo C.-H."/>
        </authorList>
    </citation>
    <scope>NUCLEOTIDE SEQUENCE</scope>
    <source>
        <strain evidence="1">CFBP5507</strain>
    </source>
</reference>
<gene>
    <name evidence="1" type="ORF">CFBP5507_18030</name>
</gene>
<dbReference type="EMBL" id="CP109969">
    <property type="protein sequence ID" value="UYZ09585.1"/>
    <property type="molecule type" value="Genomic_DNA"/>
</dbReference>
<accession>A0A4Z1R1Z6</accession>
<proteinExistence type="predicted"/>
<evidence type="ECO:0000313" key="1">
    <source>
        <dbReference type="EMBL" id="UYZ09585.1"/>
    </source>
</evidence>
<dbReference type="RefSeq" id="WP_137411801.1">
    <property type="nucleotide sequence ID" value="NZ_CP109969.1"/>
</dbReference>
<evidence type="ECO:0000313" key="2">
    <source>
        <dbReference type="Proteomes" id="UP000298735"/>
    </source>
</evidence>
<dbReference type="Proteomes" id="UP000298735">
    <property type="component" value="Chromosome Linear"/>
</dbReference>
<sequence>MNTLLLHLDDALHLQPTFVDAALSVGAREVDERRCGSAVRLWSRRESLDLLKPSIARPAGAPASPRLCFLGSGDFHHVSAMLIAEAAESFDGPLTIIHIDNHPDWVNFDNGLHCGSWVNEVAEHPNVQKIITLGVCSDDLQSPERKGANLGNLANGKVELYPYDRLPSRVKRAYGESVSYTQASNHLIWSTMKKMGLAAFREHLLSRIFTSNVYITIDKDCLSLDDAITNWDQGRLRLSTILELLSDIATRHRIVGADVIGDYSTPVYSGTLLTRLLKQGEILIDQPLRAPDAVMTRDRNTITNLALLRSFSDILS</sequence>
<dbReference type="KEGG" id="asal:CFBP5507_18030"/>
<dbReference type="GO" id="GO:0008783">
    <property type="term" value="F:agmatinase activity"/>
    <property type="evidence" value="ECO:0007669"/>
    <property type="project" value="TreeGrafter"/>
</dbReference>